<dbReference type="KEGG" id="bcae:A4V03_03930"/>
<dbReference type="AlphaFoldDB" id="A0A1C7GX45"/>
<name>A0A1C7GX45_9BACE</name>
<dbReference type="Proteomes" id="UP000092631">
    <property type="component" value="Chromosome"/>
</dbReference>
<dbReference type="OrthoDB" id="1038856at2"/>
<evidence type="ECO:0008006" key="3">
    <source>
        <dbReference type="Google" id="ProtNLM"/>
    </source>
</evidence>
<reference evidence="2" key="1">
    <citation type="submission" date="2016-04" db="EMBL/GenBank/DDBJ databases">
        <title>Complete Genome Sequences of Twelve Strains of a Stable Defined Moderately Diverse Mouse Microbiota 2 (sDMDMm2).</title>
        <authorList>
            <person name="Uchimura Y."/>
            <person name="Wyss M."/>
            <person name="Brugiroux S."/>
            <person name="Limenitakis J.P."/>
            <person name="Stecher B."/>
            <person name="McCoy K.D."/>
            <person name="Macpherson A.J."/>
        </authorList>
    </citation>
    <scope>NUCLEOTIDE SEQUENCE [LARGE SCALE GENOMIC DNA]</scope>
    <source>
        <strain evidence="2">I48</strain>
    </source>
</reference>
<protein>
    <recommendedName>
        <fullName evidence="3">RhuM protein</fullName>
    </recommendedName>
</protein>
<organism evidence="1 2">
    <name type="scientific">Bacteroides caecimuris</name>
    <dbReference type="NCBI Taxonomy" id="1796613"/>
    <lineage>
        <taxon>Bacteria</taxon>
        <taxon>Pseudomonadati</taxon>
        <taxon>Bacteroidota</taxon>
        <taxon>Bacteroidia</taxon>
        <taxon>Bacteroidales</taxon>
        <taxon>Bacteroidaceae</taxon>
        <taxon>Bacteroides</taxon>
    </lineage>
</organism>
<dbReference type="EMBL" id="CP015401">
    <property type="protein sequence ID" value="ANU56829.1"/>
    <property type="molecule type" value="Genomic_DNA"/>
</dbReference>
<sequence length="123" mass="14204">MRRIIKTDEDGNIRIAGNPEKEIWMTAWEMSELFNVSVTAIQKEIRAVRKSGVLADYEVCKYIRTENGCSADIFSIDIIIPVSYRLNTFYAHSFREWLKSKALSGNERERRTVFFLLGKGCSC</sequence>
<keyword evidence="2" id="KW-1185">Reference proteome</keyword>
<dbReference type="PANTHER" id="PTHR35810:SF1">
    <property type="entry name" value="CYTOPLASMIC PROTEIN"/>
    <property type="match status" value="1"/>
</dbReference>
<dbReference type="RefSeq" id="WP_024988123.1">
    <property type="nucleotide sequence ID" value="NZ_CARILY010000098.1"/>
</dbReference>
<dbReference type="GeneID" id="82186276"/>
<accession>A0A1C7GX45</accession>
<dbReference type="PANTHER" id="PTHR35810">
    <property type="entry name" value="CYTOPLASMIC PROTEIN-RELATED"/>
    <property type="match status" value="1"/>
</dbReference>
<gene>
    <name evidence="1" type="ORF">A4V03_03930</name>
</gene>
<evidence type="ECO:0000313" key="2">
    <source>
        <dbReference type="Proteomes" id="UP000092631"/>
    </source>
</evidence>
<proteinExistence type="predicted"/>
<evidence type="ECO:0000313" key="1">
    <source>
        <dbReference type="EMBL" id="ANU56829.1"/>
    </source>
</evidence>